<dbReference type="KEGG" id="tgo:TGME49_310500"/>
<evidence type="ECO:0000313" key="2">
    <source>
        <dbReference type="Proteomes" id="UP000001529"/>
    </source>
</evidence>
<proteinExistence type="evidence at protein level"/>
<dbReference type="PhylomeDB" id="A0A125YYR6"/>
<dbReference type="EMBL" id="CM002046">
    <property type="protein sequence ID" value="EPT26179.1"/>
    <property type="molecule type" value="Genomic_DNA"/>
</dbReference>
<gene>
    <name evidence="1" type="ORF">TGME49_310500</name>
</gene>
<dbReference type="Proteomes" id="UP000001529">
    <property type="component" value="Chromosome XI"/>
</dbReference>
<name>A0A125YYR6_TOXGM</name>
<reference evidence="1" key="1">
    <citation type="submission" date="2013-04" db="EMBL/GenBank/DDBJ databases">
        <authorList>
            <person name="Sibley D."/>
            <person name="Venepally P."/>
            <person name="Karamycheva S."/>
            <person name="Hadjithomas M."/>
            <person name="Khan A."/>
            <person name="Brunk B."/>
            <person name="Roos D."/>
            <person name="Caler E."/>
            <person name="Lorenzi H."/>
        </authorList>
    </citation>
    <scope>NUCLEOTIDE SEQUENCE [LARGE SCALE GENOMIC DNA]</scope>
    <source>
        <strain evidence="1">ME49</strain>
    </source>
</reference>
<dbReference type="PDB" id="9I05">
    <property type="method" value="EM"/>
    <property type="resolution" value="2.20 A"/>
    <property type="chains" value="Xc=1-198"/>
</dbReference>
<evidence type="ECO:0000313" key="1">
    <source>
        <dbReference type="EMBL" id="EPT26179.1"/>
    </source>
</evidence>
<reference evidence="4" key="3">
    <citation type="journal article" date="2025" name="Nat. Commun.">
        <title>Numerous rRNA molecules form the apicomplexan mitoribosome via repurposed protein and RNA elements.</title>
        <authorList>
            <person name="Shikha S."/>
            <person name="Tobiasson V."/>
            <person name="Ferreira Silva M."/>
            <person name="Ovciarikova J."/>
            <person name="Beraldi D."/>
            <person name="Muhleip A."/>
            <person name="Sheiner L."/>
        </authorList>
    </citation>
    <scope>STRUCTURE BY ELECTRON MICROSCOPY (2.20 ANGSTROMS)</scope>
</reference>
<dbReference type="AlphaFoldDB" id="A0A125YYR6"/>
<dbReference type="EMDB" id="EMD-51104"/>
<sequence>MGNFRIKPPGARHAFPKLGTHRMVMFRRMNLLNWPPEDASPLHPIEPWGRQFFVFNAFATIDPADWCGPRGPFPRLPPLAKPAPDAATLAASPSSLLSALRETEERSATRTVMCVTDFAQRPLMFLGKDDFRALRENLPRIKEELKAFKERIQPNPVHAQYDLRRKLLVYPRQAMQRLKTGEHGGYGTRRGTIRERKT</sequence>
<dbReference type="RefSeq" id="XP_002364296.1">
    <property type="nucleotide sequence ID" value="XM_002364255.2"/>
</dbReference>
<dbReference type="EMBL" id="KE138837">
    <property type="protein sequence ID" value="EPT26179.1"/>
    <property type="molecule type" value="Genomic_DNA"/>
</dbReference>
<organism evidence="1 2">
    <name type="scientific">Toxoplasma gondii (strain ATCC 50611 / Me49)</name>
    <dbReference type="NCBI Taxonomy" id="508771"/>
    <lineage>
        <taxon>Eukaryota</taxon>
        <taxon>Sar</taxon>
        <taxon>Alveolata</taxon>
        <taxon>Apicomplexa</taxon>
        <taxon>Conoidasida</taxon>
        <taxon>Coccidia</taxon>
        <taxon>Eucoccidiorida</taxon>
        <taxon>Eimeriorina</taxon>
        <taxon>Sarcocystidae</taxon>
        <taxon>Toxoplasma</taxon>
    </lineage>
</organism>
<reference evidence="3" key="2">
    <citation type="journal article" date="2024" name="Nat. Commun.">
        <title>Apicomplexan mitoribosome from highly fragmented rRNAs to a functional machine.</title>
        <authorList>
            <person name="Wang C."/>
            <person name="Kassem S."/>
            <person name="Rocha R.E.O."/>
            <person name="Sun P."/>
            <person name="Nguyen T.T."/>
            <person name="Kloehn J."/>
            <person name="Liu X."/>
            <person name="Brusini L."/>
            <person name="Bonavoglia A."/>
            <person name="Barua S."/>
            <person name="Boissier F."/>
            <person name="Lucia Del Cistia M."/>
            <person name="Peng H."/>
            <person name="Tang X."/>
            <person name="Xie F."/>
            <person name="Wang Z."/>
            <person name="Vadas O."/>
            <person name="Suo X."/>
            <person name="Hashem Y."/>
            <person name="Soldati-Favre D."/>
            <person name="Jia Y."/>
        </authorList>
    </citation>
    <scope>STRUCTURE BY ELECTRON MICROSCOPY (2.89 ANGSTROMS) OF 2-198</scope>
</reference>
<evidence type="ECO:0007829" key="3">
    <source>
        <dbReference type="PDB" id="9G6K"/>
    </source>
</evidence>
<protein>
    <submittedName>
        <fullName evidence="1">Uncharacterized protein</fullName>
    </submittedName>
</protein>
<dbReference type="VEuPathDB" id="ToxoDB:TGME49_310500"/>
<dbReference type="GeneID" id="7900538"/>
<dbReference type="PDB" id="9G6K">
    <property type="method" value="EM"/>
    <property type="resolution" value="2.89 A"/>
    <property type="chains" value="LZ=2-198"/>
</dbReference>
<accession>A0A125YYR6</accession>
<keyword evidence="3 4" id="KW-0002">3D-structure</keyword>
<keyword evidence="2" id="KW-1185">Reference proteome</keyword>
<dbReference type="OrthoDB" id="373479at2759"/>
<evidence type="ECO:0007829" key="4">
    <source>
        <dbReference type="PDB" id="9I05"/>
    </source>
</evidence>